<sequence>MQCAMLSVIDYRCTVGLGSVPFPEQHRAHTLAYVRKGTFGYRTRGVRHELVPGSVLVGRPGDEYVCSHEHACGDECLSFQLSPALVGAFGDAFTRVAALPPLPEIVVLGELAQAAASGASDVGLDEIGLALAHRFVALALGRTPTPTKAGARDRRRAIDAALFLDACSREEIDLERTAREVDLSPFHFLRVFSSVVGVTPHQYLVRARIRRAAHALSEGDRAIAEIAFDVGFGDLSNFVRTFRRAAGLTPRAYRDVARGRRKICQEARNAI</sequence>
<reference evidence="6 7" key="1">
    <citation type="submission" date="2015-03" db="EMBL/GenBank/DDBJ databases">
        <title>Genome assembly of Sandaracinus amylolyticus DSM 53668.</title>
        <authorList>
            <person name="Sharma G."/>
            <person name="Subramanian S."/>
        </authorList>
    </citation>
    <scope>NUCLEOTIDE SEQUENCE [LARGE SCALE GENOMIC DNA]</scope>
    <source>
        <strain evidence="6 7">DSM 53668</strain>
    </source>
</reference>
<name>A0A0F6YF00_9BACT</name>
<dbReference type="GO" id="GO:0043565">
    <property type="term" value="F:sequence-specific DNA binding"/>
    <property type="evidence" value="ECO:0007669"/>
    <property type="project" value="InterPro"/>
</dbReference>
<dbReference type="Proteomes" id="UP000034883">
    <property type="component" value="Chromosome"/>
</dbReference>
<evidence type="ECO:0000313" key="7">
    <source>
        <dbReference type="Proteomes" id="UP000034883"/>
    </source>
</evidence>
<evidence type="ECO:0000256" key="4">
    <source>
        <dbReference type="ARBA" id="ARBA00023163"/>
    </source>
</evidence>
<dbReference type="InterPro" id="IPR018060">
    <property type="entry name" value="HTH_AraC"/>
</dbReference>
<dbReference type="SUPFAM" id="SSF46689">
    <property type="entry name" value="Homeodomain-like"/>
    <property type="match status" value="2"/>
</dbReference>
<dbReference type="PRINTS" id="PR00032">
    <property type="entry name" value="HTHARAC"/>
</dbReference>
<protein>
    <submittedName>
        <fullName evidence="6">L-rhamnose operon transcriptional activator RhaR</fullName>
    </submittedName>
</protein>
<keyword evidence="3" id="KW-0010">Activator</keyword>
<dbReference type="KEGG" id="samy:DB32_000149"/>
<dbReference type="AlphaFoldDB" id="A0A0F6YF00"/>
<dbReference type="PANTHER" id="PTHR46796:SF14">
    <property type="entry name" value="TRANSCRIPTIONAL REGULATORY PROTEIN"/>
    <property type="match status" value="1"/>
</dbReference>
<gene>
    <name evidence="6" type="ORF">DB32_000149</name>
</gene>
<organism evidence="6 7">
    <name type="scientific">Sandaracinus amylolyticus</name>
    <dbReference type="NCBI Taxonomy" id="927083"/>
    <lineage>
        <taxon>Bacteria</taxon>
        <taxon>Pseudomonadati</taxon>
        <taxon>Myxococcota</taxon>
        <taxon>Polyangia</taxon>
        <taxon>Polyangiales</taxon>
        <taxon>Sandaracinaceae</taxon>
        <taxon>Sandaracinus</taxon>
    </lineage>
</organism>
<dbReference type="STRING" id="927083.DB32_000149"/>
<dbReference type="GO" id="GO:0003700">
    <property type="term" value="F:DNA-binding transcription factor activity"/>
    <property type="evidence" value="ECO:0007669"/>
    <property type="project" value="InterPro"/>
</dbReference>
<evidence type="ECO:0000256" key="1">
    <source>
        <dbReference type="ARBA" id="ARBA00023015"/>
    </source>
</evidence>
<dbReference type="InterPro" id="IPR018062">
    <property type="entry name" value="HTH_AraC-typ_CS"/>
</dbReference>
<keyword evidence="1" id="KW-0805">Transcription regulation</keyword>
<proteinExistence type="predicted"/>
<evidence type="ECO:0000313" key="6">
    <source>
        <dbReference type="EMBL" id="AKF03001.1"/>
    </source>
</evidence>
<keyword evidence="2" id="KW-0238">DNA-binding</keyword>
<dbReference type="InterPro" id="IPR037923">
    <property type="entry name" value="HTH-like"/>
</dbReference>
<evidence type="ECO:0000256" key="3">
    <source>
        <dbReference type="ARBA" id="ARBA00023159"/>
    </source>
</evidence>
<keyword evidence="7" id="KW-1185">Reference proteome</keyword>
<accession>A0A0F6YF00</accession>
<dbReference type="InterPro" id="IPR009057">
    <property type="entry name" value="Homeodomain-like_sf"/>
</dbReference>
<dbReference type="SUPFAM" id="SSF51215">
    <property type="entry name" value="Regulatory protein AraC"/>
    <property type="match status" value="1"/>
</dbReference>
<dbReference type="PROSITE" id="PS01124">
    <property type="entry name" value="HTH_ARAC_FAMILY_2"/>
    <property type="match status" value="1"/>
</dbReference>
<dbReference type="InterPro" id="IPR050204">
    <property type="entry name" value="AraC_XylS_family_regulators"/>
</dbReference>
<dbReference type="InterPro" id="IPR020449">
    <property type="entry name" value="Tscrpt_reg_AraC-type_HTH"/>
</dbReference>
<dbReference type="Gene3D" id="1.10.10.60">
    <property type="entry name" value="Homeodomain-like"/>
    <property type="match status" value="2"/>
</dbReference>
<evidence type="ECO:0000259" key="5">
    <source>
        <dbReference type="PROSITE" id="PS01124"/>
    </source>
</evidence>
<dbReference type="PANTHER" id="PTHR46796">
    <property type="entry name" value="HTH-TYPE TRANSCRIPTIONAL ACTIVATOR RHAS-RELATED"/>
    <property type="match status" value="1"/>
</dbReference>
<feature type="domain" description="HTH araC/xylS-type" evidence="5">
    <location>
        <begin position="158"/>
        <end position="256"/>
    </location>
</feature>
<dbReference type="SMART" id="SM00342">
    <property type="entry name" value="HTH_ARAC"/>
    <property type="match status" value="1"/>
</dbReference>
<dbReference type="EMBL" id="CP011125">
    <property type="protein sequence ID" value="AKF03001.1"/>
    <property type="molecule type" value="Genomic_DNA"/>
</dbReference>
<keyword evidence="4" id="KW-0804">Transcription</keyword>
<dbReference type="Pfam" id="PF12833">
    <property type="entry name" value="HTH_18"/>
    <property type="match status" value="1"/>
</dbReference>
<evidence type="ECO:0000256" key="2">
    <source>
        <dbReference type="ARBA" id="ARBA00023125"/>
    </source>
</evidence>
<dbReference type="PROSITE" id="PS00041">
    <property type="entry name" value="HTH_ARAC_FAMILY_1"/>
    <property type="match status" value="1"/>
</dbReference>